<name>A0A7D9D1Q9_9GAMM</name>
<dbReference type="Gene3D" id="3.40.190.290">
    <property type="match status" value="1"/>
</dbReference>
<dbReference type="GO" id="GO:0006351">
    <property type="term" value="P:DNA-templated transcription"/>
    <property type="evidence" value="ECO:0007669"/>
    <property type="project" value="TreeGrafter"/>
</dbReference>
<dbReference type="EMBL" id="LR633967">
    <property type="protein sequence ID" value="VUX55724.1"/>
    <property type="molecule type" value="Genomic_DNA"/>
</dbReference>
<evidence type="ECO:0000256" key="2">
    <source>
        <dbReference type="ARBA" id="ARBA00023015"/>
    </source>
</evidence>
<dbReference type="InterPro" id="IPR036388">
    <property type="entry name" value="WH-like_DNA-bd_sf"/>
</dbReference>
<dbReference type="FunFam" id="1.10.10.10:FF:000001">
    <property type="entry name" value="LysR family transcriptional regulator"/>
    <property type="match status" value="1"/>
</dbReference>
<dbReference type="AlphaFoldDB" id="A0A7D9D1Q9"/>
<dbReference type="InterPro" id="IPR036390">
    <property type="entry name" value="WH_DNA-bd_sf"/>
</dbReference>
<dbReference type="SUPFAM" id="SSF46785">
    <property type="entry name" value="Winged helix' DNA-binding domain"/>
    <property type="match status" value="1"/>
</dbReference>
<accession>A0A7D9D1Q9</accession>
<dbReference type="PROSITE" id="PS50931">
    <property type="entry name" value="HTH_LYSR"/>
    <property type="match status" value="1"/>
</dbReference>
<keyword evidence="2" id="KW-0805">Transcription regulation</keyword>
<evidence type="ECO:0000256" key="3">
    <source>
        <dbReference type="ARBA" id="ARBA00023125"/>
    </source>
</evidence>
<dbReference type="InterPro" id="IPR005119">
    <property type="entry name" value="LysR_subst-bd"/>
</dbReference>
<evidence type="ECO:0000259" key="5">
    <source>
        <dbReference type="PROSITE" id="PS50931"/>
    </source>
</evidence>
<organism evidence="6">
    <name type="scientific">uncultured Woeseiaceae bacterium</name>
    <dbReference type="NCBI Taxonomy" id="1983305"/>
    <lineage>
        <taxon>Bacteria</taxon>
        <taxon>Pseudomonadati</taxon>
        <taxon>Pseudomonadota</taxon>
        <taxon>Gammaproteobacteria</taxon>
        <taxon>Woeseiales</taxon>
        <taxon>Woeseiaceae</taxon>
        <taxon>environmental samples</taxon>
    </lineage>
</organism>
<gene>
    <name evidence="6" type="ORF">JTBM06_V1_90013</name>
</gene>
<feature type="domain" description="HTH lysR-type" evidence="5">
    <location>
        <begin position="8"/>
        <end position="65"/>
    </location>
</feature>
<evidence type="ECO:0000256" key="4">
    <source>
        <dbReference type="ARBA" id="ARBA00023163"/>
    </source>
</evidence>
<comment type="similarity">
    <text evidence="1">Belongs to the LysR transcriptional regulatory family.</text>
</comment>
<keyword evidence="3" id="KW-0238">DNA-binding</keyword>
<evidence type="ECO:0000256" key="1">
    <source>
        <dbReference type="ARBA" id="ARBA00009437"/>
    </source>
</evidence>
<reference evidence="6" key="1">
    <citation type="submission" date="2019-07" db="EMBL/GenBank/DDBJ databases">
        <authorList>
            <person name="Weber M."/>
            <person name="Kostadinov I."/>
            <person name="Kostadinov D I."/>
        </authorList>
    </citation>
    <scope>NUCLEOTIDE SEQUENCE</scope>
    <source>
        <strain evidence="6">Gfbio:sag-sample-m06:053724c1-46a9-4a36-b237-ea2bf867836b</strain>
    </source>
</reference>
<dbReference type="PANTHER" id="PTHR30537">
    <property type="entry name" value="HTH-TYPE TRANSCRIPTIONAL REGULATOR"/>
    <property type="match status" value="1"/>
</dbReference>
<dbReference type="Gene3D" id="1.10.10.10">
    <property type="entry name" value="Winged helix-like DNA-binding domain superfamily/Winged helix DNA-binding domain"/>
    <property type="match status" value="1"/>
</dbReference>
<dbReference type="GO" id="GO:0003700">
    <property type="term" value="F:DNA-binding transcription factor activity"/>
    <property type="evidence" value="ECO:0007669"/>
    <property type="project" value="InterPro"/>
</dbReference>
<dbReference type="Pfam" id="PF00126">
    <property type="entry name" value="HTH_1"/>
    <property type="match status" value="1"/>
</dbReference>
<dbReference type="InterPro" id="IPR000847">
    <property type="entry name" value="LysR_HTH_N"/>
</dbReference>
<dbReference type="CDD" id="cd08422">
    <property type="entry name" value="PBP2_CrgA_like"/>
    <property type="match status" value="1"/>
</dbReference>
<dbReference type="GO" id="GO:0043565">
    <property type="term" value="F:sequence-specific DNA binding"/>
    <property type="evidence" value="ECO:0007669"/>
    <property type="project" value="TreeGrafter"/>
</dbReference>
<dbReference type="PANTHER" id="PTHR30537:SF68">
    <property type="entry name" value="TRANSCRIPTIONAL REGULATOR-RELATED"/>
    <property type="match status" value="1"/>
</dbReference>
<dbReference type="InterPro" id="IPR058163">
    <property type="entry name" value="LysR-type_TF_proteobact-type"/>
</dbReference>
<protein>
    <submittedName>
        <fullName evidence="6">Transcriptional regulator, LysR family protein</fullName>
    </submittedName>
</protein>
<proteinExistence type="inferred from homology"/>
<sequence>MGKYKPMIDKNAMALYVKVVENNSFSRAADREGIPVSTVSRKISELEKALGVRLLERSTRRLRMTEIGQDYYERCRRGLEEFETANLMVSDQQAEVSGRLRLSVPPSISEVVIIPLIEEFQARYPNAIVNCLVTDRHVNHIEDGIDISLRVGDLKDSSLVARRLLRYRSVLVASPAYLARAGAPSHPNELPLHGLVAFSRWEPTVTWVLENDGETHRVNVQPRIAINDYAGVQSAVINGLGISEIPSILCGPCLQDGRLVEVIPEWRFSPVTLSAVYPSNRNLSRLVRLFKDFCVERIETLVPHAKSA</sequence>
<evidence type="ECO:0000313" key="6">
    <source>
        <dbReference type="EMBL" id="VUX55724.1"/>
    </source>
</evidence>
<keyword evidence="4" id="KW-0804">Transcription</keyword>
<dbReference type="SUPFAM" id="SSF53850">
    <property type="entry name" value="Periplasmic binding protein-like II"/>
    <property type="match status" value="1"/>
</dbReference>
<dbReference type="Pfam" id="PF03466">
    <property type="entry name" value="LysR_substrate"/>
    <property type="match status" value="1"/>
</dbReference>